<evidence type="ECO:0000256" key="4">
    <source>
        <dbReference type="ARBA" id="ARBA00023163"/>
    </source>
</evidence>
<keyword evidence="5" id="KW-0539">Nucleus</keyword>
<keyword evidence="2" id="KW-0805">Transcription regulation</keyword>
<dbReference type="GO" id="GO:0005634">
    <property type="term" value="C:nucleus"/>
    <property type="evidence" value="ECO:0007669"/>
    <property type="project" value="UniProtKB-SubCell"/>
</dbReference>
<comment type="caution">
    <text evidence="7">The sequence shown here is derived from an EMBL/GenBank/DDBJ whole genome shotgun (WGS) entry which is preliminary data.</text>
</comment>
<evidence type="ECO:0000259" key="6">
    <source>
        <dbReference type="PROSITE" id="PS51032"/>
    </source>
</evidence>
<keyword evidence="4" id="KW-0804">Transcription</keyword>
<feature type="domain" description="AP2/ERF" evidence="6">
    <location>
        <begin position="53"/>
        <end position="111"/>
    </location>
</feature>
<evidence type="ECO:0000256" key="3">
    <source>
        <dbReference type="ARBA" id="ARBA00023125"/>
    </source>
</evidence>
<keyword evidence="8" id="KW-1185">Reference proteome</keyword>
<dbReference type="InterPro" id="IPR016177">
    <property type="entry name" value="DNA-bd_dom_sf"/>
</dbReference>
<reference evidence="7" key="1">
    <citation type="submission" date="2021-02" db="EMBL/GenBank/DDBJ databases">
        <authorList>
            <person name="Dougan E. K."/>
            <person name="Rhodes N."/>
            <person name="Thang M."/>
            <person name="Chan C."/>
        </authorList>
    </citation>
    <scope>NUCLEOTIDE SEQUENCE</scope>
</reference>
<feature type="domain" description="AP2/ERF" evidence="6">
    <location>
        <begin position="138"/>
        <end position="198"/>
    </location>
</feature>
<dbReference type="InterPro" id="IPR036955">
    <property type="entry name" value="AP2/ERF_dom_sf"/>
</dbReference>
<dbReference type="PANTHER" id="PTHR31194">
    <property type="entry name" value="SHN SHINE , DNA BINDING / TRANSCRIPTION FACTOR"/>
    <property type="match status" value="1"/>
</dbReference>
<organism evidence="7 8">
    <name type="scientific">Polarella glacialis</name>
    <name type="common">Dinoflagellate</name>
    <dbReference type="NCBI Taxonomy" id="89957"/>
    <lineage>
        <taxon>Eukaryota</taxon>
        <taxon>Sar</taxon>
        <taxon>Alveolata</taxon>
        <taxon>Dinophyceae</taxon>
        <taxon>Suessiales</taxon>
        <taxon>Suessiaceae</taxon>
        <taxon>Polarella</taxon>
    </lineage>
</organism>
<dbReference type="Proteomes" id="UP000654075">
    <property type="component" value="Unassembled WGS sequence"/>
</dbReference>
<accession>A0A813E154</accession>
<dbReference type="SUPFAM" id="SSF54171">
    <property type="entry name" value="DNA-binding domain"/>
    <property type="match status" value="2"/>
</dbReference>
<dbReference type="EMBL" id="CAJNNV010006809">
    <property type="protein sequence ID" value="CAE8594119.1"/>
    <property type="molecule type" value="Genomic_DNA"/>
</dbReference>
<dbReference type="PROSITE" id="PS51032">
    <property type="entry name" value="AP2_ERF"/>
    <property type="match status" value="2"/>
</dbReference>
<dbReference type="AlphaFoldDB" id="A0A813E154"/>
<gene>
    <name evidence="7" type="ORF">PGLA1383_LOCUS12691</name>
</gene>
<dbReference type="PANTHER" id="PTHR31194:SF189">
    <property type="entry name" value="AP2_ERF DOMAIN-CONTAINING PROTEIN"/>
    <property type="match status" value="1"/>
</dbReference>
<evidence type="ECO:0000256" key="2">
    <source>
        <dbReference type="ARBA" id="ARBA00023015"/>
    </source>
</evidence>
<keyword evidence="3" id="KW-0238">DNA-binding</keyword>
<dbReference type="GO" id="GO:0003677">
    <property type="term" value="F:DNA binding"/>
    <property type="evidence" value="ECO:0007669"/>
    <property type="project" value="UniProtKB-KW"/>
</dbReference>
<evidence type="ECO:0000256" key="1">
    <source>
        <dbReference type="ARBA" id="ARBA00004123"/>
    </source>
</evidence>
<dbReference type="InterPro" id="IPR050913">
    <property type="entry name" value="AP2/ERF_ERF"/>
</dbReference>
<dbReference type="SMART" id="SM00380">
    <property type="entry name" value="AP2"/>
    <property type="match status" value="1"/>
</dbReference>
<sequence>MKALACSSSLPGRFESGRTKHMVSRLGESVGKSWQRFPRRAFALKGSLERQSRFRGVSWDSKIGQWRYSISEPITHRRVWLGYFDDELSAAAAYDVAAIVLCGSTAGRNLPDKHPANEEIAQMKQKVAVMKSRQQSSHFRGVHWDKSTRKWCAKLQKGGVSTHLGLFQSEPDAALAFDAALRGTRPCRSELLRSLNNRSMTIISLKLLGNRSLSLRVGPRAFWVSVGVAEQTNTLHNSDPNKSDCLQVKLKLLGPLTRPLF</sequence>
<evidence type="ECO:0000313" key="8">
    <source>
        <dbReference type="Proteomes" id="UP000654075"/>
    </source>
</evidence>
<dbReference type="InterPro" id="IPR001471">
    <property type="entry name" value="AP2/ERF_dom"/>
</dbReference>
<evidence type="ECO:0000313" key="7">
    <source>
        <dbReference type="EMBL" id="CAE8594119.1"/>
    </source>
</evidence>
<dbReference type="GO" id="GO:0003700">
    <property type="term" value="F:DNA-binding transcription factor activity"/>
    <property type="evidence" value="ECO:0007669"/>
    <property type="project" value="InterPro"/>
</dbReference>
<proteinExistence type="predicted"/>
<evidence type="ECO:0000256" key="5">
    <source>
        <dbReference type="ARBA" id="ARBA00023242"/>
    </source>
</evidence>
<protein>
    <recommendedName>
        <fullName evidence="6">AP2/ERF domain-containing protein</fullName>
    </recommendedName>
</protein>
<dbReference type="OrthoDB" id="546813at2759"/>
<name>A0A813E154_POLGL</name>
<comment type="subcellular location">
    <subcellularLocation>
        <location evidence="1">Nucleus</location>
    </subcellularLocation>
</comment>
<dbReference type="Gene3D" id="3.30.730.10">
    <property type="entry name" value="AP2/ERF domain"/>
    <property type="match status" value="2"/>
</dbReference>